<keyword evidence="5 6" id="KW-0472">Membrane</keyword>
<feature type="domain" description="Major facilitator superfamily (MFS) profile" evidence="7">
    <location>
        <begin position="16"/>
        <end position="391"/>
    </location>
</feature>
<evidence type="ECO:0000256" key="4">
    <source>
        <dbReference type="ARBA" id="ARBA00022989"/>
    </source>
</evidence>
<keyword evidence="9" id="KW-1185">Reference proteome</keyword>
<dbReference type="InterPro" id="IPR020846">
    <property type="entry name" value="MFS_dom"/>
</dbReference>
<evidence type="ECO:0000256" key="1">
    <source>
        <dbReference type="ARBA" id="ARBA00004651"/>
    </source>
</evidence>
<dbReference type="InterPro" id="IPR036259">
    <property type="entry name" value="MFS_trans_sf"/>
</dbReference>
<evidence type="ECO:0000256" key="5">
    <source>
        <dbReference type="ARBA" id="ARBA00023136"/>
    </source>
</evidence>
<dbReference type="GO" id="GO:0022857">
    <property type="term" value="F:transmembrane transporter activity"/>
    <property type="evidence" value="ECO:0007669"/>
    <property type="project" value="InterPro"/>
</dbReference>
<dbReference type="PROSITE" id="PS50850">
    <property type="entry name" value="MFS"/>
    <property type="match status" value="1"/>
</dbReference>
<dbReference type="SUPFAM" id="SSF103473">
    <property type="entry name" value="MFS general substrate transporter"/>
    <property type="match status" value="1"/>
</dbReference>
<dbReference type="InterPro" id="IPR011701">
    <property type="entry name" value="MFS"/>
</dbReference>
<dbReference type="Proteomes" id="UP000245998">
    <property type="component" value="Unassembled WGS sequence"/>
</dbReference>
<evidence type="ECO:0000313" key="8">
    <source>
        <dbReference type="EMBL" id="PWA10082.1"/>
    </source>
</evidence>
<feature type="transmembrane region" description="Helical" evidence="6">
    <location>
        <begin position="21"/>
        <end position="42"/>
    </location>
</feature>
<keyword evidence="4 6" id="KW-1133">Transmembrane helix</keyword>
<feature type="transmembrane region" description="Helical" evidence="6">
    <location>
        <begin position="81"/>
        <end position="98"/>
    </location>
</feature>
<feature type="transmembrane region" description="Helical" evidence="6">
    <location>
        <begin position="213"/>
        <end position="240"/>
    </location>
</feature>
<gene>
    <name evidence="8" type="ORF">DCC39_11865</name>
</gene>
<feature type="transmembrane region" description="Helical" evidence="6">
    <location>
        <begin position="302"/>
        <end position="325"/>
    </location>
</feature>
<dbReference type="PANTHER" id="PTHR43129">
    <property type="entry name" value="FOSMIDOMYCIN RESISTANCE PROTEIN"/>
    <property type="match status" value="1"/>
</dbReference>
<evidence type="ECO:0000256" key="3">
    <source>
        <dbReference type="ARBA" id="ARBA00022692"/>
    </source>
</evidence>
<sequence length="399" mass="42902">MELALKRKKQVGAKKELYSLGTSHFINDLMTTGIVPALLPLYKQAFNLTYTQAGVILLVSTIASSVMQPVFGFFTDKYPRSWFLPFSVLLTGLGLSATGYVNSYVWLLLAIAVSGIGSGIFHPEASRGAHLAAGNAKGAAQAIFQVGGNFGQAVGPLMIPLFLLATGVKGLGWFALFGLLGALLLMSIVPWYRESLENARLTKKKSSAGQRHILGLIGLTIVVTLRSWTHIGVAAYLPFFYLQQNISLAVADMYTFLFLGAGAVGTFIGGRYSDYISHKWLLFGSMFLTIPFAWLLPHSSGVYTTIILILFGFFVLSSFVITVVYGQMMLPNNIGLASGLMIGLAVGAGGIGATFLGWISDHFGVAFVFDLFVILPVIATIASLFLPSEKKLLGTEKEG</sequence>
<dbReference type="AlphaFoldDB" id="A0A2U1JY59"/>
<feature type="transmembrane region" description="Helical" evidence="6">
    <location>
        <begin position="280"/>
        <end position="296"/>
    </location>
</feature>
<feature type="transmembrane region" description="Helical" evidence="6">
    <location>
        <begin position="171"/>
        <end position="192"/>
    </location>
</feature>
<keyword evidence="3 6" id="KW-0812">Transmembrane</keyword>
<dbReference type="OrthoDB" id="9770492at2"/>
<organism evidence="8 9">
    <name type="scientific">Pueribacillus theae</name>
    <dbReference type="NCBI Taxonomy" id="2171751"/>
    <lineage>
        <taxon>Bacteria</taxon>
        <taxon>Bacillati</taxon>
        <taxon>Bacillota</taxon>
        <taxon>Bacilli</taxon>
        <taxon>Bacillales</taxon>
        <taxon>Bacillaceae</taxon>
        <taxon>Pueribacillus</taxon>
    </lineage>
</organism>
<evidence type="ECO:0000313" key="9">
    <source>
        <dbReference type="Proteomes" id="UP000245998"/>
    </source>
</evidence>
<reference evidence="8 9" key="1">
    <citation type="submission" date="2018-04" db="EMBL/GenBank/DDBJ databases">
        <title>Camelliibacillus theae gen. nov., sp. nov., isolated from Pu'er tea.</title>
        <authorList>
            <person name="Niu L."/>
        </authorList>
    </citation>
    <scope>NUCLEOTIDE SEQUENCE [LARGE SCALE GENOMIC DNA]</scope>
    <source>
        <strain evidence="8 9">T8</strain>
    </source>
</reference>
<evidence type="ECO:0000259" key="7">
    <source>
        <dbReference type="PROSITE" id="PS50850"/>
    </source>
</evidence>
<dbReference type="PANTHER" id="PTHR43129:SF1">
    <property type="entry name" value="FOSMIDOMYCIN RESISTANCE PROTEIN"/>
    <property type="match status" value="1"/>
</dbReference>
<comment type="subcellular location">
    <subcellularLocation>
        <location evidence="1">Cell membrane</location>
        <topology evidence="1">Multi-pass membrane protein</topology>
    </subcellularLocation>
</comment>
<protein>
    <submittedName>
        <fullName evidence="8">MFS transporter</fullName>
    </submittedName>
</protein>
<feature type="transmembrane region" description="Helical" evidence="6">
    <location>
        <begin position="246"/>
        <end position="268"/>
    </location>
</feature>
<feature type="transmembrane region" description="Helical" evidence="6">
    <location>
        <begin position="337"/>
        <end position="359"/>
    </location>
</feature>
<keyword evidence="2" id="KW-0813">Transport</keyword>
<accession>A0A2U1JY59</accession>
<name>A0A2U1JY59_9BACI</name>
<comment type="caution">
    <text evidence="8">The sequence shown here is derived from an EMBL/GenBank/DDBJ whole genome shotgun (WGS) entry which is preliminary data.</text>
</comment>
<dbReference type="Gene3D" id="1.20.1250.20">
    <property type="entry name" value="MFS general substrate transporter like domains"/>
    <property type="match status" value="1"/>
</dbReference>
<dbReference type="CDD" id="cd17478">
    <property type="entry name" value="MFS_FsR"/>
    <property type="match status" value="1"/>
</dbReference>
<dbReference type="EMBL" id="QCZG01000024">
    <property type="protein sequence ID" value="PWA10082.1"/>
    <property type="molecule type" value="Genomic_DNA"/>
</dbReference>
<feature type="transmembrane region" description="Helical" evidence="6">
    <location>
        <begin position="54"/>
        <end position="74"/>
    </location>
</feature>
<dbReference type="RefSeq" id="WP_116555116.1">
    <property type="nucleotide sequence ID" value="NZ_QCZG01000024.1"/>
</dbReference>
<evidence type="ECO:0000256" key="6">
    <source>
        <dbReference type="SAM" id="Phobius"/>
    </source>
</evidence>
<proteinExistence type="predicted"/>
<evidence type="ECO:0000256" key="2">
    <source>
        <dbReference type="ARBA" id="ARBA00022448"/>
    </source>
</evidence>
<feature type="transmembrane region" description="Helical" evidence="6">
    <location>
        <begin position="104"/>
        <end position="121"/>
    </location>
</feature>
<dbReference type="GO" id="GO:0005886">
    <property type="term" value="C:plasma membrane"/>
    <property type="evidence" value="ECO:0007669"/>
    <property type="project" value="UniProtKB-SubCell"/>
</dbReference>
<feature type="transmembrane region" description="Helical" evidence="6">
    <location>
        <begin position="365"/>
        <end position="386"/>
    </location>
</feature>
<feature type="transmembrane region" description="Helical" evidence="6">
    <location>
        <begin position="142"/>
        <end position="165"/>
    </location>
</feature>
<dbReference type="Pfam" id="PF07690">
    <property type="entry name" value="MFS_1"/>
    <property type="match status" value="1"/>
</dbReference>